<dbReference type="PANTHER" id="PTHR33608">
    <property type="entry name" value="BLL2464 PROTEIN"/>
    <property type="match status" value="1"/>
</dbReference>
<protein>
    <submittedName>
        <fullName evidence="2">DUF58 domain-containing protein</fullName>
    </submittedName>
</protein>
<dbReference type="Proteomes" id="UP000823641">
    <property type="component" value="Unassembled WGS sequence"/>
</dbReference>
<sequence length="290" mass="33816">MEASDLLKKVRRIEIKTRGLSQNIFAGEYHTAFKGRGMTFSEVREYQYGDDVRSIDWNVTARFQRPYVKIFEEERELTMMLLVDVSGSRDFGTQFQTKKDMMTELAATLAFSSMQNNDKIGVVFFSDRIEKFIPPQKGRKHVLHIIRELIDFEPVSRKTDIANVLRYFTNVIKKHCTAFLISDFMDENYGDALMIANRKHDIAALHLYDIRETELPDVGLIKLKDAETEERVWFDTSDKRLRKAYRDAWGERMLGMQQLFAHAGVDYVSISTADDYVRGLMQLFRMRSAS</sequence>
<dbReference type="Gene3D" id="3.40.50.410">
    <property type="entry name" value="von Willebrand factor, type A domain"/>
    <property type="match status" value="1"/>
</dbReference>
<reference evidence="2" key="2">
    <citation type="journal article" date="2021" name="PeerJ">
        <title>Extensive microbial diversity within the chicken gut microbiome revealed by metagenomics and culture.</title>
        <authorList>
            <person name="Gilroy R."/>
            <person name="Ravi A."/>
            <person name="Getino M."/>
            <person name="Pursley I."/>
            <person name="Horton D.L."/>
            <person name="Alikhan N.F."/>
            <person name="Baker D."/>
            <person name="Gharbi K."/>
            <person name="Hall N."/>
            <person name="Watson M."/>
            <person name="Adriaenssens E.M."/>
            <person name="Foster-Nyarko E."/>
            <person name="Jarju S."/>
            <person name="Secka A."/>
            <person name="Antonio M."/>
            <person name="Oren A."/>
            <person name="Chaudhuri R.R."/>
            <person name="La Ragione R."/>
            <person name="Hildebrand F."/>
            <person name="Pallen M.J."/>
        </authorList>
    </citation>
    <scope>NUCLEOTIDE SEQUENCE</scope>
    <source>
        <strain evidence="2">G3-3990</strain>
    </source>
</reference>
<accession>A0A9D9HVF2</accession>
<reference evidence="2" key="1">
    <citation type="submission" date="2020-10" db="EMBL/GenBank/DDBJ databases">
        <authorList>
            <person name="Gilroy R."/>
        </authorList>
    </citation>
    <scope>NUCLEOTIDE SEQUENCE</scope>
    <source>
        <strain evidence="2">G3-3990</strain>
    </source>
</reference>
<name>A0A9D9HVF2_9BACT</name>
<evidence type="ECO:0000313" key="2">
    <source>
        <dbReference type="EMBL" id="MBO8460573.1"/>
    </source>
</evidence>
<proteinExistence type="predicted"/>
<gene>
    <name evidence="2" type="ORF">IAA73_09600</name>
</gene>
<dbReference type="InterPro" id="IPR002881">
    <property type="entry name" value="DUF58"/>
</dbReference>
<dbReference type="AlphaFoldDB" id="A0A9D9HVF2"/>
<dbReference type="InterPro" id="IPR036465">
    <property type="entry name" value="vWFA_dom_sf"/>
</dbReference>
<dbReference type="EMBL" id="JADIMG010000091">
    <property type="protein sequence ID" value="MBO8460573.1"/>
    <property type="molecule type" value="Genomic_DNA"/>
</dbReference>
<evidence type="ECO:0000313" key="3">
    <source>
        <dbReference type="Proteomes" id="UP000823641"/>
    </source>
</evidence>
<dbReference type="SUPFAM" id="SSF53300">
    <property type="entry name" value="vWA-like"/>
    <property type="match status" value="1"/>
</dbReference>
<dbReference type="Pfam" id="PF01882">
    <property type="entry name" value="DUF58"/>
    <property type="match status" value="1"/>
</dbReference>
<evidence type="ECO:0000259" key="1">
    <source>
        <dbReference type="Pfam" id="PF01882"/>
    </source>
</evidence>
<organism evidence="2 3">
    <name type="scientific">Candidatus Gallipaludibacter merdavium</name>
    <dbReference type="NCBI Taxonomy" id="2840839"/>
    <lineage>
        <taxon>Bacteria</taxon>
        <taxon>Pseudomonadati</taxon>
        <taxon>Bacteroidota</taxon>
        <taxon>Bacteroidia</taxon>
        <taxon>Bacteroidales</taxon>
        <taxon>Candidatus Gallipaludibacter</taxon>
    </lineage>
</organism>
<comment type="caution">
    <text evidence="2">The sequence shown here is derived from an EMBL/GenBank/DDBJ whole genome shotgun (WGS) entry which is preliminary data.</text>
</comment>
<feature type="domain" description="DUF58" evidence="1">
    <location>
        <begin position="42"/>
        <end position="248"/>
    </location>
</feature>
<dbReference type="PANTHER" id="PTHR33608:SF6">
    <property type="entry name" value="BLL2464 PROTEIN"/>
    <property type="match status" value="1"/>
</dbReference>